<accession>A0A0K1E8Q8</accession>
<evidence type="ECO:0000256" key="5">
    <source>
        <dbReference type="ARBA" id="ARBA00022642"/>
    </source>
</evidence>
<dbReference type="GO" id="GO:0005829">
    <property type="term" value="C:cytosol"/>
    <property type="evidence" value="ECO:0007669"/>
    <property type="project" value="TreeGrafter"/>
</dbReference>
<keyword evidence="7 12" id="KW-0479">Metal-binding</keyword>
<dbReference type="EC" id="2.5.1.72" evidence="3 12"/>
<evidence type="ECO:0000256" key="10">
    <source>
        <dbReference type="ARBA" id="ARBA00050125"/>
    </source>
</evidence>
<evidence type="ECO:0000256" key="1">
    <source>
        <dbReference type="ARBA" id="ARBA00003791"/>
    </source>
</evidence>
<dbReference type="UniPathway" id="UPA00253">
    <property type="reaction ID" value="UER00327"/>
</dbReference>
<dbReference type="PATRIC" id="fig|52.7.peg.1169"/>
<comment type="function">
    <text evidence="1 12">Catalyzes the condensation of iminoaspartate with dihydroxyacetone phosphate to form quinolinate.</text>
</comment>
<feature type="region of interest" description="Disordered" evidence="13">
    <location>
        <begin position="1"/>
        <end position="22"/>
    </location>
</feature>
<gene>
    <name evidence="12 14" type="primary">nadA</name>
    <name evidence="14" type="ORF">CMC5_010890</name>
</gene>
<dbReference type="Gene3D" id="3.40.50.10800">
    <property type="entry name" value="NadA-like"/>
    <property type="match status" value="3"/>
</dbReference>
<dbReference type="GO" id="GO:0046872">
    <property type="term" value="F:metal ion binding"/>
    <property type="evidence" value="ECO:0007669"/>
    <property type="project" value="UniProtKB-KW"/>
</dbReference>
<dbReference type="NCBIfam" id="NF006878">
    <property type="entry name" value="PRK09375.1-2"/>
    <property type="match status" value="1"/>
</dbReference>
<dbReference type="InterPro" id="IPR023066">
    <property type="entry name" value="Quinolinate_synth_type2"/>
</dbReference>
<feature type="binding site" evidence="12">
    <location>
        <position position="64"/>
    </location>
    <ligand>
        <name>iminosuccinate</name>
        <dbReference type="ChEBI" id="CHEBI:77875"/>
    </ligand>
</feature>
<evidence type="ECO:0000256" key="4">
    <source>
        <dbReference type="ARBA" id="ARBA00022485"/>
    </source>
</evidence>
<feature type="binding site" evidence="12">
    <location>
        <position position="288"/>
    </location>
    <ligand>
        <name>[4Fe-4S] cluster</name>
        <dbReference type="ChEBI" id="CHEBI:49883"/>
    </ligand>
</feature>
<comment type="pathway">
    <text evidence="2 12">Cofactor biosynthesis; NAD(+) biosynthesis; quinolinate from iminoaspartate: step 1/1.</text>
</comment>
<dbReference type="InterPro" id="IPR003473">
    <property type="entry name" value="NadA"/>
</dbReference>
<comment type="subcellular location">
    <subcellularLocation>
        <location evidence="12">Cytoplasm</location>
    </subcellularLocation>
</comment>
<dbReference type="HAMAP" id="MF_00568">
    <property type="entry name" value="NadA_type2"/>
    <property type="match status" value="1"/>
</dbReference>
<evidence type="ECO:0000256" key="2">
    <source>
        <dbReference type="ARBA" id="ARBA00005065"/>
    </source>
</evidence>
<feature type="binding site" evidence="12">
    <location>
        <position position="195"/>
    </location>
    <ligand>
        <name>[4Fe-4S] cluster</name>
        <dbReference type="ChEBI" id="CHEBI:49883"/>
    </ligand>
</feature>
<name>A0A0K1E8Q8_CHOCO</name>
<dbReference type="STRING" id="52.CMC5_010890"/>
<feature type="binding site" evidence="12">
    <location>
        <position position="238"/>
    </location>
    <ligand>
        <name>iminosuccinate</name>
        <dbReference type="ChEBI" id="CHEBI:77875"/>
    </ligand>
</feature>
<dbReference type="PANTHER" id="PTHR30573:SF0">
    <property type="entry name" value="QUINOLINATE SYNTHASE, CHLOROPLASTIC"/>
    <property type="match status" value="1"/>
</dbReference>
<dbReference type="PANTHER" id="PTHR30573">
    <property type="entry name" value="QUINOLINATE SYNTHETASE A"/>
    <property type="match status" value="1"/>
</dbReference>
<dbReference type="InterPro" id="IPR036094">
    <property type="entry name" value="NadA_sf"/>
</dbReference>
<dbReference type="GO" id="GO:0034628">
    <property type="term" value="P:'de novo' NAD+ biosynthetic process from L-aspartate"/>
    <property type="evidence" value="ECO:0007669"/>
    <property type="project" value="TreeGrafter"/>
</dbReference>
<comment type="catalytic activity">
    <reaction evidence="10">
        <text>iminosuccinate + dihydroxyacetone phosphate = quinolinate + phosphate + 2 H2O + H(+)</text>
        <dbReference type="Rhea" id="RHEA:25888"/>
        <dbReference type="ChEBI" id="CHEBI:15377"/>
        <dbReference type="ChEBI" id="CHEBI:15378"/>
        <dbReference type="ChEBI" id="CHEBI:29959"/>
        <dbReference type="ChEBI" id="CHEBI:43474"/>
        <dbReference type="ChEBI" id="CHEBI:57642"/>
        <dbReference type="ChEBI" id="CHEBI:77875"/>
        <dbReference type="EC" id="2.5.1.72"/>
    </reaction>
    <physiologicalReaction direction="left-to-right" evidence="10">
        <dbReference type="Rhea" id="RHEA:25889"/>
    </physiologicalReaction>
</comment>
<keyword evidence="5 12" id="KW-0662">Pyridine nucleotide biosynthesis</keyword>
<evidence type="ECO:0000256" key="8">
    <source>
        <dbReference type="ARBA" id="ARBA00023004"/>
    </source>
</evidence>
<comment type="similarity">
    <text evidence="12">Belongs to the quinolinate synthase family. Type 2 subfamily.</text>
</comment>
<dbReference type="EMBL" id="CP012159">
    <property type="protein sequence ID" value="AKT36968.1"/>
    <property type="molecule type" value="Genomic_DNA"/>
</dbReference>
<organism evidence="14 15">
    <name type="scientific">Chondromyces crocatus</name>
    <dbReference type="NCBI Taxonomy" id="52"/>
    <lineage>
        <taxon>Bacteria</taxon>
        <taxon>Pseudomonadati</taxon>
        <taxon>Myxococcota</taxon>
        <taxon>Polyangia</taxon>
        <taxon>Polyangiales</taxon>
        <taxon>Polyangiaceae</taxon>
        <taxon>Chondromyces</taxon>
    </lineage>
</organism>
<dbReference type="AlphaFoldDB" id="A0A0K1E8Q8"/>
<evidence type="ECO:0000256" key="6">
    <source>
        <dbReference type="ARBA" id="ARBA00022679"/>
    </source>
</evidence>
<dbReference type="KEGG" id="ccro:CMC5_010890"/>
<protein>
    <recommendedName>
        <fullName evidence="11 12">Quinolinate synthase</fullName>
        <ecNumber evidence="3 12">2.5.1.72</ecNumber>
    </recommendedName>
</protein>
<dbReference type="NCBIfam" id="TIGR00550">
    <property type="entry name" value="nadA"/>
    <property type="match status" value="1"/>
</dbReference>
<feature type="binding site" evidence="12">
    <location>
        <position position="152"/>
    </location>
    <ligand>
        <name>iminosuccinate</name>
        <dbReference type="ChEBI" id="CHEBI:77875"/>
    </ligand>
</feature>
<dbReference type="GO" id="GO:0051539">
    <property type="term" value="F:4 iron, 4 sulfur cluster binding"/>
    <property type="evidence" value="ECO:0007669"/>
    <property type="project" value="UniProtKB-KW"/>
</dbReference>
<evidence type="ECO:0000256" key="3">
    <source>
        <dbReference type="ARBA" id="ARBA00012669"/>
    </source>
</evidence>
<evidence type="ECO:0000256" key="9">
    <source>
        <dbReference type="ARBA" id="ARBA00023014"/>
    </source>
</evidence>
<sequence>MTFAGPNPPTLQALDHPPPGASIDPSLDLEEEIQRLKRTRNAVVLAHYYQDSEIQDLADFIGDSLQLAQEAKKTTADVILFAGVHFMAETAKILNPERIVVVPDMKAGCSLADGCPVDRYRAWRQKYPDAVGITYINCSAEVKAESDYICTSSNAEKIVRAIPEDKEILFAPDKNLGRYLVEKLGRPMRLWQGSCMVHETFSLKKIVGLRERHPDAKLISHPECEEPVLRLSDFIGSTTALLKFTIADPATKFIVATESGVVHQMRKASPHKEFIEGPPEGNCACNECPFMRLNTMEKIYLALRDLEPRLEMPEALRERARVPIERMLALS</sequence>
<dbReference type="GO" id="GO:0008987">
    <property type="term" value="F:quinolinate synthetase A activity"/>
    <property type="evidence" value="ECO:0007669"/>
    <property type="project" value="UniProtKB-UniRule"/>
</dbReference>
<dbReference type="FunFam" id="3.40.50.10800:FF:000001">
    <property type="entry name" value="Quinolinate synthase A"/>
    <property type="match status" value="1"/>
</dbReference>
<dbReference type="RefSeq" id="WP_050429406.1">
    <property type="nucleotide sequence ID" value="NZ_CP012159.1"/>
</dbReference>
<proteinExistence type="inferred from homology"/>
<evidence type="ECO:0000256" key="7">
    <source>
        <dbReference type="ARBA" id="ARBA00022723"/>
    </source>
</evidence>
<feature type="binding site" evidence="12">
    <location>
        <begin position="135"/>
        <end position="137"/>
    </location>
    <ligand>
        <name>iminosuccinate</name>
        <dbReference type="ChEBI" id="CHEBI:77875"/>
    </ligand>
</feature>
<evidence type="ECO:0000256" key="12">
    <source>
        <dbReference type="HAMAP-Rule" id="MF_00568"/>
    </source>
</evidence>
<evidence type="ECO:0000313" key="15">
    <source>
        <dbReference type="Proteomes" id="UP000067626"/>
    </source>
</evidence>
<keyword evidence="4 12" id="KW-0004">4Fe-4S</keyword>
<keyword evidence="15" id="KW-1185">Reference proteome</keyword>
<comment type="cofactor">
    <cofactor evidence="12">
        <name>[4Fe-4S] cluster</name>
        <dbReference type="ChEBI" id="CHEBI:49883"/>
    </cofactor>
    <text evidence="12">Binds 1 [4Fe-4S] cluster per subunit.</text>
</comment>
<keyword evidence="12" id="KW-0963">Cytoplasm</keyword>
<keyword evidence="9 12" id="KW-0411">Iron-sulfur</keyword>
<dbReference type="Proteomes" id="UP000067626">
    <property type="component" value="Chromosome"/>
</dbReference>
<dbReference type="Pfam" id="PF02445">
    <property type="entry name" value="NadA"/>
    <property type="match status" value="1"/>
</dbReference>
<keyword evidence="8 12" id="KW-0408">Iron</keyword>
<feature type="binding site" evidence="12">
    <location>
        <position position="47"/>
    </location>
    <ligand>
        <name>iminosuccinate</name>
        <dbReference type="ChEBI" id="CHEBI:77875"/>
    </ligand>
</feature>
<reference evidence="14 15" key="1">
    <citation type="submission" date="2015-07" db="EMBL/GenBank/DDBJ databases">
        <title>Genome analysis of myxobacterium Chondromyces crocatus Cm c5 reveals a high potential for natural compound synthesis and the genetic basis for the loss of fruiting body formation.</title>
        <authorList>
            <person name="Zaburannyi N."/>
            <person name="Bunk B."/>
            <person name="Maier J."/>
            <person name="Overmann J."/>
            <person name="Mueller R."/>
        </authorList>
    </citation>
    <scope>NUCLEOTIDE SEQUENCE [LARGE SCALE GENOMIC DNA]</scope>
    <source>
        <strain evidence="14 15">Cm c5</strain>
    </source>
</reference>
<evidence type="ECO:0000256" key="11">
    <source>
        <dbReference type="ARBA" id="ARBA00073059"/>
    </source>
</evidence>
<evidence type="ECO:0000313" key="14">
    <source>
        <dbReference type="EMBL" id="AKT36968.1"/>
    </source>
</evidence>
<dbReference type="SUPFAM" id="SSF142754">
    <property type="entry name" value="NadA-like"/>
    <property type="match status" value="1"/>
</dbReference>
<dbReference type="OrthoDB" id="9801204at2"/>
<evidence type="ECO:0000256" key="13">
    <source>
        <dbReference type="SAM" id="MobiDB-lite"/>
    </source>
</evidence>
<feature type="binding site" evidence="12">
    <location>
        <begin position="221"/>
        <end position="223"/>
    </location>
    <ligand>
        <name>iminosuccinate</name>
        <dbReference type="ChEBI" id="CHEBI:77875"/>
    </ligand>
</feature>
<feature type="binding site" evidence="12">
    <location>
        <position position="109"/>
    </location>
    <ligand>
        <name>[4Fe-4S] cluster</name>
        <dbReference type="ChEBI" id="CHEBI:49883"/>
    </ligand>
</feature>
<keyword evidence="6 12" id="KW-0808">Transferase</keyword>